<dbReference type="eggNOG" id="COG0594">
    <property type="taxonomic scope" value="Bacteria"/>
</dbReference>
<evidence type="ECO:0000256" key="1">
    <source>
        <dbReference type="HAMAP-Rule" id="MF_00227"/>
    </source>
</evidence>
<dbReference type="InterPro" id="IPR020568">
    <property type="entry name" value="Ribosomal_Su5_D2-typ_SF"/>
</dbReference>
<protein>
    <recommendedName>
        <fullName evidence="1">Ribonuclease P protein component</fullName>
        <shortName evidence="1">RNase P protein</shortName>
        <shortName evidence="1">RNaseP protein</shortName>
        <ecNumber evidence="1">3.1.26.5</ecNumber>
    </recommendedName>
    <alternativeName>
        <fullName evidence="1">Protein C5</fullName>
    </alternativeName>
</protein>
<dbReference type="NCBIfam" id="TIGR00188">
    <property type="entry name" value="rnpA"/>
    <property type="match status" value="1"/>
</dbReference>
<gene>
    <name evidence="1" type="primary">rnpA</name>
    <name evidence="2" type="ORF">BIV18_05910</name>
</gene>
<evidence type="ECO:0000313" key="2">
    <source>
        <dbReference type="EMBL" id="OLR65081.1"/>
    </source>
</evidence>
<accession>A0A1U7M084</accession>
<dbReference type="GO" id="GO:0001682">
    <property type="term" value="P:tRNA 5'-leader removal"/>
    <property type="evidence" value="ECO:0007669"/>
    <property type="project" value="UniProtKB-UniRule"/>
</dbReference>
<dbReference type="EC" id="3.1.26.5" evidence="1"/>
<keyword evidence="3" id="KW-1185">Reference proteome</keyword>
<keyword evidence="1" id="KW-0540">Nuclease</keyword>
<comment type="subunit">
    <text evidence="1">Consists of a catalytic RNA component (M1 or rnpB) and a protein subunit.</text>
</comment>
<proteinExistence type="inferred from homology"/>
<dbReference type="STRING" id="1465756.BIV18_05910"/>
<dbReference type="PANTHER" id="PTHR33992:SF1">
    <property type="entry name" value="RIBONUCLEASE P PROTEIN COMPONENT"/>
    <property type="match status" value="1"/>
</dbReference>
<dbReference type="AlphaFoldDB" id="A0A1U7M084"/>
<comment type="function">
    <text evidence="1">RNaseP catalyzes the removal of the 5'-leader sequence from pre-tRNA to produce the mature 5'-terminus. It can also cleave other RNA substrates such as 4.5S RNA. The protein component plays an auxiliary but essential role in vivo by binding to the 5'-leader sequence and broadening the substrate specificity of the ribozyme.</text>
</comment>
<keyword evidence="1" id="KW-0378">Hydrolase</keyword>
<dbReference type="InterPro" id="IPR014721">
    <property type="entry name" value="Ribsml_uS5_D2-typ_fold_subgr"/>
</dbReference>
<comment type="similarity">
    <text evidence="1">Belongs to the RnpA family.</text>
</comment>
<keyword evidence="1" id="KW-0819">tRNA processing</keyword>
<dbReference type="PANTHER" id="PTHR33992">
    <property type="entry name" value="RIBONUCLEASE P PROTEIN COMPONENT"/>
    <property type="match status" value="1"/>
</dbReference>
<dbReference type="GO" id="GO:0004526">
    <property type="term" value="F:ribonuclease P activity"/>
    <property type="evidence" value="ECO:0007669"/>
    <property type="project" value="UniProtKB-UniRule"/>
</dbReference>
<name>A0A1U7M084_9FIRM</name>
<comment type="catalytic activity">
    <reaction evidence="1">
        <text>Endonucleolytic cleavage of RNA, removing 5'-extranucleotides from tRNA precursor.</text>
        <dbReference type="EC" id="3.1.26.5"/>
    </reaction>
</comment>
<dbReference type="Pfam" id="PF00825">
    <property type="entry name" value="Ribonuclease_P"/>
    <property type="match status" value="1"/>
</dbReference>
<dbReference type="GO" id="GO:0030677">
    <property type="term" value="C:ribonuclease P complex"/>
    <property type="evidence" value="ECO:0007669"/>
    <property type="project" value="TreeGrafter"/>
</dbReference>
<evidence type="ECO:0000313" key="3">
    <source>
        <dbReference type="Proteomes" id="UP000187166"/>
    </source>
</evidence>
<dbReference type="SUPFAM" id="SSF54211">
    <property type="entry name" value="Ribosomal protein S5 domain 2-like"/>
    <property type="match status" value="1"/>
</dbReference>
<keyword evidence="1" id="KW-0255">Endonuclease</keyword>
<dbReference type="HAMAP" id="MF_00227">
    <property type="entry name" value="RNase_P"/>
    <property type="match status" value="1"/>
</dbReference>
<dbReference type="Gene3D" id="3.30.230.10">
    <property type="match status" value="1"/>
</dbReference>
<keyword evidence="1" id="KW-0694">RNA-binding</keyword>
<dbReference type="Proteomes" id="UP000187166">
    <property type="component" value="Unassembled WGS sequence"/>
</dbReference>
<organism evidence="2 3">
    <name type="scientific">Peptoniphilus porci</name>
    <dbReference type="NCBI Taxonomy" id="2652280"/>
    <lineage>
        <taxon>Bacteria</taxon>
        <taxon>Bacillati</taxon>
        <taxon>Bacillota</taxon>
        <taxon>Tissierellia</taxon>
        <taxon>Tissierellales</taxon>
        <taxon>Peptoniphilaceae</taxon>
        <taxon>Peptoniphilus</taxon>
    </lineage>
</organism>
<dbReference type="InterPro" id="IPR000100">
    <property type="entry name" value="RNase_P"/>
</dbReference>
<accession>A0A848RKL4</accession>
<dbReference type="EMBL" id="MJIH01000001">
    <property type="protein sequence ID" value="OLR65081.1"/>
    <property type="molecule type" value="Genomic_DNA"/>
</dbReference>
<comment type="caution">
    <text evidence="2">The sequence shown here is derived from an EMBL/GenBank/DDBJ whole genome shotgun (WGS) entry which is preliminary data.</text>
</comment>
<reference evidence="2 3" key="1">
    <citation type="journal article" date="2016" name="Appl. Environ. Microbiol.">
        <title>Function and Phylogeny of Bacterial Butyryl Coenzyme A:Acetate Transferases and Their Diversity in the Proximal Colon of Swine.</title>
        <authorList>
            <person name="Trachsel J."/>
            <person name="Bayles D.O."/>
            <person name="Looft T."/>
            <person name="Levine U.Y."/>
            <person name="Allen H.K."/>
        </authorList>
    </citation>
    <scope>NUCLEOTIDE SEQUENCE [LARGE SCALE GENOMIC DNA]</scope>
    <source>
        <strain evidence="2 3">35-6-1</strain>
    </source>
</reference>
<sequence>MMKDCYLKKNSEFQRVYSNKKISGSKYITLFTIENKRDYPRFGITTTKKIGNAVNRNFVRRRLKHLLRENSHKIKPGYDYVFVAKKDACDSDFKDFRSSFFSVLKRQKKMIK</sequence>
<dbReference type="GO" id="GO:0042781">
    <property type="term" value="F:3'-tRNA processing endoribonuclease activity"/>
    <property type="evidence" value="ECO:0007669"/>
    <property type="project" value="TreeGrafter"/>
</dbReference>
<dbReference type="GO" id="GO:0000049">
    <property type="term" value="F:tRNA binding"/>
    <property type="evidence" value="ECO:0007669"/>
    <property type="project" value="UniProtKB-UniRule"/>
</dbReference>